<accession>A0A9Q1RB11</accession>
<evidence type="ECO:0000313" key="3">
    <source>
        <dbReference type="Proteomes" id="UP001152561"/>
    </source>
</evidence>
<dbReference type="InterPro" id="IPR057207">
    <property type="entry name" value="FBXL15_LRR"/>
</dbReference>
<proteinExistence type="predicted"/>
<keyword evidence="3" id="KW-1185">Reference proteome</keyword>
<reference evidence="3" key="1">
    <citation type="journal article" date="2023" name="Proc. Natl. Acad. Sci. U.S.A.">
        <title>Genomic and structural basis for evolution of tropane alkaloid biosynthesis.</title>
        <authorList>
            <person name="Wanga Y.-J."/>
            <person name="Taina T."/>
            <person name="Yua J.-Y."/>
            <person name="Lia J."/>
            <person name="Xua B."/>
            <person name="Chenc J."/>
            <person name="D'Auriad J.C."/>
            <person name="Huanga J.-P."/>
            <person name="Huanga S.-X."/>
        </authorList>
    </citation>
    <scope>NUCLEOTIDE SEQUENCE [LARGE SCALE GENOMIC DNA]</scope>
    <source>
        <strain evidence="3">cv. KIB-2019</strain>
    </source>
</reference>
<dbReference type="AlphaFoldDB" id="A0A9Q1RB11"/>
<dbReference type="InterPro" id="IPR006553">
    <property type="entry name" value="Leu-rich_rpt_Cys-con_subtyp"/>
</dbReference>
<dbReference type="PANTHER" id="PTHR13318">
    <property type="entry name" value="PARTNER OF PAIRED, ISOFORM B-RELATED"/>
    <property type="match status" value="1"/>
</dbReference>
<protein>
    <recommendedName>
        <fullName evidence="1">F-box/LRR-repeat protein 15-like leucin rich repeat domain-containing protein</fullName>
    </recommendedName>
</protein>
<organism evidence="2 3">
    <name type="scientific">Anisodus acutangulus</name>
    <dbReference type="NCBI Taxonomy" id="402998"/>
    <lineage>
        <taxon>Eukaryota</taxon>
        <taxon>Viridiplantae</taxon>
        <taxon>Streptophyta</taxon>
        <taxon>Embryophyta</taxon>
        <taxon>Tracheophyta</taxon>
        <taxon>Spermatophyta</taxon>
        <taxon>Magnoliopsida</taxon>
        <taxon>eudicotyledons</taxon>
        <taxon>Gunneridae</taxon>
        <taxon>Pentapetalae</taxon>
        <taxon>asterids</taxon>
        <taxon>lamiids</taxon>
        <taxon>Solanales</taxon>
        <taxon>Solanaceae</taxon>
        <taxon>Solanoideae</taxon>
        <taxon>Hyoscyameae</taxon>
        <taxon>Anisodus</taxon>
    </lineage>
</organism>
<name>A0A9Q1RB11_9SOLA</name>
<feature type="domain" description="F-box/LRR-repeat protein 15-like leucin rich repeat" evidence="1">
    <location>
        <begin position="27"/>
        <end position="150"/>
    </location>
</feature>
<evidence type="ECO:0000313" key="2">
    <source>
        <dbReference type="EMBL" id="KAJ8551153.1"/>
    </source>
</evidence>
<dbReference type="GO" id="GO:0031146">
    <property type="term" value="P:SCF-dependent proteasomal ubiquitin-dependent protein catabolic process"/>
    <property type="evidence" value="ECO:0007669"/>
    <property type="project" value="TreeGrafter"/>
</dbReference>
<dbReference type="EMBL" id="JAJAGQ010000010">
    <property type="protein sequence ID" value="KAJ8551153.1"/>
    <property type="molecule type" value="Genomic_DNA"/>
</dbReference>
<dbReference type="GO" id="GO:0019005">
    <property type="term" value="C:SCF ubiquitin ligase complex"/>
    <property type="evidence" value="ECO:0007669"/>
    <property type="project" value="TreeGrafter"/>
</dbReference>
<dbReference type="PANTHER" id="PTHR13318:SF149">
    <property type="entry name" value="F-BOX DOMAIN-CONTAINING PROTEIN"/>
    <property type="match status" value="1"/>
</dbReference>
<dbReference type="Pfam" id="PF25372">
    <property type="entry name" value="DUF7885"/>
    <property type="match status" value="1"/>
</dbReference>
<dbReference type="SMART" id="SM00367">
    <property type="entry name" value="LRR_CC"/>
    <property type="match status" value="5"/>
</dbReference>
<comment type="caution">
    <text evidence="2">The sequence shown here is derived from an EMBL/GenBank/DDBJ whole genome shotgun (WGS) entry which is preliminary data.</text>
</comment>
<dbReference type="InterPro" id="IPR032675">
    <property type="entry name" value="LRR_dom_sf"/>
</dbReference>
<evidence type="ECO:0000259" key="1">
    <source>
        <dbReference type="Pfam" id="PF25372"/>
    </source>
</evidence>
<gene>
    <name evidence="2" type="ORF">K7X08_000523</name>
</gene>
<dbReference type="OrthoDB" id="550575at2759"/>
<sequence length="225" mass="24598">MKFSSFLSDMSLVVIGHYDITMTDITLIGFQNINERGFWVMGNGQGLQKLRSLAIIVCKGVTDLGLQALGKGCPKLRLFCLRECIVLSDNGLVAFAKGSGALENLQLEELDMITQSRIYGDLLNCVGRLCPKLTHLKLNDLVGITNEGLFPLVQNCEVGSVKVNLSGCVNVTDRSVSAITESHGESLEFLNVDGCRYVTDATLLAISNNCRLLYELDILKYGIND</sequence>
<dbReference type="Gene3D" id="3.80.10.10">
    <property type="entry name" value="Ribonuclease Inhibitor"/>
    <property type="match status" value="2"/>
</dbReference>
<dbReference type="Proteomes" id="UP001152561">
    <property type="component" value="Unassembled WGS sequence"/>
</dbReference>
<dbReference type="SUPFAM" id="SSF52047">
    <property type="entry name" value="RNI-like"/>
    <property type="match status" value="1"/>
</dbReference>